<feature type="transmembrane region" description="Helical" evidence="1">
    <location>
        <begin position="61"/>
        <end position="82"/>
    </location>
</feature>
<evidence type="ECO:0000256" key="1">
    <source>
        <dbReference type="SAM" id="Phobius"/>
    </source>
</evidence>
<proteinExistence type="predicted"/>
<dbReference type="EMBL" id="CP003156">
    <property type="protein sequence ID" value="AEV32344.1"/>
    <property type="molecule type" value="Genomic_DNA"/>
</dbReference>
<organism evidence="2 3">
    <name type="scientific">Owenweeksia hongkongensis (strain DSM 17368 / CIP 108786 / JCM 12287 / NRRL B-23963 / UST20020801)</name>
    <dbReference type="NCBI Taxonomy" id="926562"/>
    <lineage>
        <taxon>Bacteria</taxon>
        <taxon>Pseudomonadati</taxon>
        <taxon>Bacteroidota</taxon>
        <taxon>Flavobacteriia</taxon>
        <taxon>Flavobacteriales</taxon>
        <taxon>Owenweeksiaceae</taxon>
        <taxon>Owenweeksia</taxon>
    </lineage>
</organism>
<keyword evidence="1" id="KW-0812">Transmembrane</keyword>
<dbReference type="HOGENOM" id="CLU_2130947_0_0_10"/>
<dbReference type="KEGG" id="oho:Oweho_1347"/>
<name>G8R7J1_OWEHD</name>
<gene>
    <name evidence="2" type="ordered locus">Oweho_1347</name>
</gene>
<keyword evidence="3" id="KW-1185">Reference proteome</keyword>
<evidence type="ECO:0000313" key="3">
    <source>
        <dbReference type="Proteomes" id="UP000005631"/>
    </source>
</evidence>
<keyword evidence="1" id="KW-0472">Membrane</keyword>
<reference evidence="2 3" key="1">
    <citation type="journal article" date="2012" name="Stand. Genomic Sci.">
        <title>Genome sequence of the orange-pigmented seawater bacterium Owenweeksia hongkongensis type strain (UST20020801(T)).</title>
        <authorList>
            <person name="Riedel T."/>
            <person name="Held B."/>
            <person name="Nolan M."/>
            <person name="Lucas S."/>
            <person name="Lapidus A."/>
            <person name="Tice H."/>
            <person name="Del Rio T.G."/>
            <person name="Cheng J.F."/>
            <person name="Han C."/>
            <person name="Tapia R."/>
            <person name="Goodwin L.A."/>
            <person name="Pitluck S."/>
            <person name="Liolios K."/>
            <person name="Mavromatis K."/>
            <person name="Pagani I."/>
            <person name="Ivanova N."/>
            <person name="Mikhailova N."/>
            <person name="Pati A."/>
            <person name="Chen A."/>
            <person name="Palaniappan K."/>
            <person name="Rohde M."/>
            <person name="Tindall B.J."/>
            <person name="Detter J.C."/>
            <person name="Goker M."/>
            <person name="Woyke T."/>
            <person name="Bristow J."/>
            <person name="Eisen J.A."/>
            <person name="Markowitz V."/>
            <person name="Hugenholtz P."/>
            <person name="Klenk H.P."/>
            <person name="Kyrpides N.C."/>
        </authorList>
    </citation>
    <scope>NUCLEOTIDE SEQUENCE</scope>
    <source>
        <strain evidence="3">DSM 17368 / JCM 12287 / NRRL B-23963</strain>
    </source>
</reference>
<keyword evidence="1" id="KW-1133">Transmembrane helix</keyword>
<accession>G8R7J1</accession>
<sequence>MYFRTLFFIYRRIQWGEKFILSAAKRSRREPHLPPIMKESSDVFQDETNVKKPLRMISERLFHLIAIHLQLSLILVIAQWLFVSLSANDIQGCGYFLLHGNAAADHNNAFGFK</sequence>
<dbReference type="AlphaFoldDB" id="G8R7J1"/>
<dbReference type="STRING" id="926562.Oweho_1347"/>
<dbReference type="Proteomes" id="UP000005631">
    <property type="component" value="Chromosome"/>
</dbReference>
<protein>
    <submittedName>
        <fullName evidence="2">Uncharacterized protein</fullName>
    </submittedName>
</protein>
<evidence type="ECO:0000313" key="2">
    <source>
        <dbReference type="EMBL" id="AEV32344.1"/>
    </source>
</evidence>